<dbReference type="Proteomes" id="UP000682733">
    <property type="component" value="Unassembled WGS sequence"/>
</dbReference>
<sequence>MVLLNGTVDTQGRGSLHLHILLWLDHNMTPSQLKENIKDPRFKEGLIEYLDDVIKE</sequence>
<dbReference type="AlphaFoldDB" id="A0A8S2UEF3"/>
<evidence type="ECO:0008006" key="4">
    <source>
        <dbReference type="Google" id="ProtNLM"/>
    </source>
</evidence>
<name>A0A8S2UEF3_9BILA</name>
<reference evidence="2" key="1">
    <citation type="submission" date="2021-02" db="EMBL/GenBank/DDBJ databases">
        <authorList>
            <person name="Nowell W R."/>
        </authorList>
    </citation>
    <scope>NUCLEOTIDE SEQUENCE</scope>
</reference>
<gene>
    <name evidence="1" type="ORF">OVA965_LOCUS39200</name>
    <name evidence="2" type="ORF">TMI583_LOCUS40469</name>
</gene>
<protein>
    <recommendedName>
        <fullName evidence="4">Helitron helicase-like domain-containing protein</fullName>
    </recommendedName>
</protein>
<comment type="caution">
    <text evidence="2">The sequence shown here is derived from an EMBL/GenBank/DDBJ whole genome shotgun (WGS) entry which is preliminary data.</text>
</comment>
<feature type="non-terminal residue" evidence="2">
    <location>
        <position position="56"/>
    </location>
</feature>
<accession>A0A8S2UEF3</accession>
<proteinExistence type="predicted"/>
<organism evidence="2 3">
    <name type="scientific">Didymodactylos carnosus</name>
    <dbReference type="NCBI Taxonomy" id="1234261"/>
    <lineage>
        <taxon>Eukaryota</taxon>
        <taxon>Metazoa</taxon>
        <taxon>Spiralia</taxon>
        <taxon>Gnathifera</taxon>
        <taxon>Rotifera</taxon>
        <taxon>Eurotatoria</taxon>
        <taxon>Bdelloidea</taxon>
        <taxon>Philodinida</taxon>
        <taxon>Philodinidae</taxon>
        <taxon>Didymodactylos</taxon>
    </lineage>
</organism>
<dbReference type="EMBL" id="CAJOBA010062589">
    <property type="protein sequence ID" value="CAF4338959.1"/>
    <property type="molecule type" value="Genomic_DNA"/>
</dbReference>
<dbReference type="Proteomes" id="UP000677228">
    <property type="component" value="Unassembled WGS sequence"/>
</dbReference>
<evidence type="ECO:0000313" key="1">
    <source>
        <dbReference type="EMBL" id="CAF1549278.1"/>
    </source>
</evidence>
<dbReference type="EMBL" id="CAJNOK010040158">
    <property type="protein sequence ID" value="CAF1549278.1"/>
    <property type="molecule type" value="Genomic_DNA"/>
</dbReference>
<evidence type="ECO:0000313" key="3">
    <source>
        <dbReference type="Proteomes" id="UP000682733"/>
    </source>
</evidence>
<evidence type="ECO:0000313" key="2">
    <source>
        <dbReference type="EMBL" id="CAF4338959.1"/>
    </source>
</evidence>